<dbReference type="PANTHER" id="PTHR12428">
    <property type="entry name" value="OXA1"/>
    <property type="match status" value="1"/>
</dbReference>
<protein>
    <recommendedName>
        <fullName evidence="12">Membrane protein insertase YidC</fullName>
    </recommendedName>
    <alternativeName>
        <fullName evidence="12">Foldase YidC</fullName>
    </alternativeName>
    <alternativeName>
        <fullName evidence="12">Membrane integrase YidC</fullName>
    </alternativeName>
    <alternativeName>
        <fullName evidence="12">Membrane protein YidC</fullName>
    </alternativeName>
</protein>
<dbReference type="CDD" id="cd20070">
    <property type="entry name" value="5TM_YidC_Alb3"/>
    <property type="match status" value="1"/>
</dbReference>
<dbReference type="GO" id="GO:0032977">
    <property type="term" value="F:membrane insertase activity"/>
    <property type="evidence" value="ECO:0007669"/>
    <property type="project" value="InterPro"/>
</dbReference>
<dbReference type="Proteomes" id="UP000777303">
    <property type="component" value="Unassembled WGS sequence"/>
</dbReference>
<evidence type="ECO:0000256" key="2">
    <source>
        <dbReference type="ARBA" id="ARBA00022448"/>
    </source>
</evidence>
<evidence type="ECO:0000313" key="14">
    <source>
        <dbReference type="EMBL" id="MBU3851315.1"/>
    </source>
</evidence>
<keyword evidence="10 12" id="KW-0143">Chaperone</keyword>
<comment type="subcellular location">
    <subcellularLocation>
        <location evidence="1 12">Cell membrane</location>
        <topology evidence="1 12">Multi-pass membrane protein</topology>
    </subcellularLocation>
</comment>
<dbReference type="Pfam" id="PF02096">
    <property type="entry name" value="60KD_IMP"/>
    <property type="match status" value="1"/>
</dbReference>
<keyword evidence="9" id="KW-0564">Palmitate</keyword>
<sequence>MTFLMAGCMKTTPITSHSSGIWDHWVVYNFSRFIMWLSHIFGNAGIAIIVFTIIIRIVLLPLTIIQSRSMVKTQKLQPKLQALQQKYSSRDVETQQKLQEEMQKLYSEAGVNPMSGCLPLLIQMPFLLGLYQAIYRTPALQHGTFLWMQLGKPDPYFVMAILAAAFTLLTSYLSMIGQPKNPTSTVMLFVMPVFIFFTAQSIASAVSIYWVVTNAFSALQTLFVMKPFTHRREQREAVEREKAHKKALAKAKKKILHHK</sequence>
<dbReference type="GO" id="GO:0015031">
    <property type="term" value="P:protein transport"/>
    <property type="evidence" value="ECO:0007669"/>
    <property type="project" value="UniProtKB-KW"/>
</dbReference>
<feature type="transmembrane region" description="Helical" evidence="12">
    <location>
        <begin position="155"/>
        <end position="173"/>
    </location>
</feature>
<dbReference type="NCBIfam" id="TIGR03592">
    <property type="entry name" value="yidC_oxa1_cterm"/>
    <property type="match status" value="1"/>
</dbReference>
<reference evidence="14" key="2">
    <citation type="submission" date="2021-04" db="EMBL/GenBank/DDBJ databases">
        <authorList>
            <person name="Gilroy R."/>
        </authorList>
    </citation>
    <scope>NUCLEOTIDE SEQUENCE</scope>
    <source>
        <strain evidence="14">F6-6636</strain>
    </source>
</reference>
<keyword evidence="4 12" id="KW-0812">Transmembrane</keyword>
<dbReference type="InterPro" id="IPR028055">
    <property type="entry name" value="YidC/Oxa/ALB_C"/>
</dbReference>
<evidence type="ECO:0000256" key="9">
    <source>
        <dbReference type="ARBA" id="ARBA00023139"/>
    </source>
</evidence>
<evidence type="ECO:0000256" key="7">
    <source>
        <dbReference type="ARBA" id="ARBA00022989"/>
    </source>
</evidence>
<dbReference type="PRINTS" id="PR00701">
    <property type="entry name" value="60KDINNERMP"/>
</dbReference>
<evidence type="ECO:0000256" key="4">
    <source>
        <dbReference type="ARBA" id="ARBA00022692"/>
    </source>
</evidence>
<evidence type="ECO:0000256" key="11">
    <source>
        <dbReference type="ARBA" id="ARBA00023288"/>
    </source>
</evidence>
<proteinExistence type="inferred from homology"/>
<organism evidence="14 15">
    <name type="scientific">Candidatus Paralactobacillus gallistercoris</name>
    <dbReference type="NCBI Taxonomy" id="2838724"/>
    <lineage>
        <taxon>Bacteria</taxon>
        <taxon>Bacillati</taxon>
        <taxon>Bacillota</taxon>
        <taxon>Bacilli</taxon>
        <taxon>Lactobacillales</taxon>
        <taxon>Lactobacillaceae</taxon>
        <taxon>Lactobacillus</taxon>
    </lineage>
</organism>
<keyword evidence="6 12" id="KW-0653">Protein transport</keyword>
<dbReference type="EMBL" id="JAHLFS010000017">
    <property type="protein sequence ID" value="MBU3851315.1"/>
    <property type="molecule type" value="Genomic_DNA"/>
</dbReference>
<reference evidence="14" key="1">
    <citation type="journal article" date="2021" name="PeerJ">
        <title>Extensive microbial diversity within the chicken gut microbiome revealed by metagenomics and culture.</title>
        <authorList>
            <person name="Gilroy R."/>
            <person name="Ravi A."/>
            <person name="Getino M."/>
            <person name="Pursley I."/>
            <person name="Horton D.L."/>
            <person name="Alikhan N.F."/>
            <person name="Baker D."/>
            <person name="Gharbi K."/>
            <person name="Hall N."/>
            <person name="Watson M."/>
            <person name="Adriaenssens E.M."/>
            <person name="Foster-Nyarko E."/>
            <person name="Jarju S."/>
            <person name="Secka A."/>
            <person name="Antonio M."/>
            <person name="Oren A."/>
            <person name="Chaudhuri R.R."/>
            <person name="La Ragione R."/>
            <person name="Hildebrand F."/>
            <person name="Pallen M.J."/>
        </authorList>
    </citation>
    <scope>NUCLEOTIDE SEQUENCE</scope>
    <source>
        <strain evidence="14">F6-6636</strain>
    </source>
</reference>
<comment type="function">
    <text evidence="12">Required for the insertion and/or proper folding and/or complex formation of integral membrane proteins into the membrane. Involved in integration of membrane proteins that insert both dependently and independently of the Sec translocase complex, as well as at least some lipoproteins.</text>
</comment>
<accession>A0A948TIN2</accession>
<evidence type="ECO:0000259" key="13">
    <source>
        <dbReference type="Pfam" id="PF02096"/>
    </source>
</evidence>
<dbReference type="HAMAP" id="MF_01811">
    <property type="entry name" value="YidC_type2"/>
    <property type="match status" value="1"/>
</dbReference>
<keyword evidence="2 12" id="KW-0813">Transport</keyword>
<keyword evidence="3 12" id="KW-1003">Cell membrane</keyword>
<evidence type="ECO:0000256" key="3">
    <source>
        <dbReference type="ARBA" id="ARBA00022475"/>
    </source>
</evidence>
<keyword evidence="8 12" id="KW-0472">Membrane</keyword>
<comment type="similarity">
    <text evidence="12">Belongs to the OXA1/ALB3/YidC family. Type 2 subfamily.</text>
</comment>
<dbReference type="InterPro" id="IPR001708">
    <property type="entry name" value="YidC/ALB3/OXA1/COX18"/>
</dbReference>
<feature type="domain" description="Membrane insertase YidC/Oxa/ALB C-terminal" evidence="13">
    <location>
        <begin position="45"/>
        <end position="226"/>
    </location>
</feature>
<feature type="transmembrane region" description="Helical" evidence="12">
    <location>
        <begin position="185"/>
        <end position="202"/>
    </location>
</feature>
<evidence type="ECO:0000256" key="8">
    <source>
        <dbReference type="ARBA" id="ARBA00023136"/>
    </source>
</evidence>
<dbReference type="InterPro" id="IPR023060">
    <property type="entry name" value="YidC/YidC1/YidC2_Firmicutes"/>
</dbReference>
<evidence type="ECO:0000256" key="5">
    <source>
        <dbReference type="ARBA" id="ARBA00022729"/>
    </source>
</evidence>
<keyword evidence="7 12" id="KW-1133">Transmembrane helix</keyword>
<feature type="transmembrane region" description="Helical" evidence="12">
    <location>
        <begin position="117"/>
        <end position="135"/>
    </location>
</feature>
<evidence type="ECO:0000256" key="10">
    <source>
        <dbReference type="ARBA" id="ARBA00023186"/>
    </source>
</evidence>
<dbReference type="GO" id="GO:0051205">
    <property type="term" value="P:protein insertion into membrane"/>
    <property type="evidence" value="ECO:0007669"/>
    <property type="project" value="TreeGrafter"/>
</dbReference>
<evidence type="ECO:0000313" key="15">
    <source>
        <dbReference type="Proteomes" id="UP000777303"/>
    </source>
</evidence>
<evidence type="ECO:0000256" key="1">
    <source>
        <dbReference type="ARBA" id="ARBA00004651"/>
    </source>
</evidence>
<dbReference type="PANTHER" id="PTHR12428:SF65">
    <property type="entry name" value="CYTOCHROME C OXIDASE ASSEMBLY PROTEIN COX18, MITOCHONDRIAL"/>
    <property type="match status" value="1"/>
</dbReference>
<dbReference type="InterPro" id="IPR047196">
    <property type="entry name" value="YidC_ALB_C"/>
</dbReference>
<dbReference type="GO" id="GO:0005886">
    <property type="term" value="C:plasma membrane"/>
    <property type="evidence" value="ECO:0007669"/>
    <property type="project" value="UniProtKB-SubCell"/>
</dbReference>
<gene>
    <name evidence="12" type="primary">yidC</name>
    <name evidence="14" type="ORF">H9901_01200</name>
</gene>
<evidence type="ECO:0000256" key="12">
    <source>
        <dbReference type="HAMAP-Rule" id="MF_01811"/>
    </source>
</evidence>
<dbReference type="AlphaFoldDB" id="A0A948TIN2"/>
<keyword evidence="11" id="KW-0449">Lipoprotein</keyword>
<evidence type="ECO:0000256" key="6">
    <source>
        <dbReference type="ARBA" id="ARBA00022927"/>
    </source>
</evidence>
<feature type="transmembrane region" description="Helical" evidence="12">
    <location>
        <begin position="40"/>
        <end position="65"/>
    </location>
</feature>
<keyword evidence="5 12" id="KW-0732">Signal</keyword>
<comment type="caution">
    <text evidence="14">The sequence shown here is derived from an EMBL/GenBank/DDBJ whole genome shotgun (WGS) entry which is preliminary data.</text>
</comment>
<name>A0A948TIN2_9LACO</name>